<evidence type="ECO:0000256" key="1">
    <source>
        <dbReference type="SAM" id="SignalP"/>
    </source>
</evidence>
<keyword evidence="1" id="KW-0732">Signal</keyword>
<evidence type="ECO:0008006" key="4">
    <source>
        <dbReference type="Google" id="ProtNLM"/>
    </source>
</evidence>
<dbReference type="EMBL" id="VSRR010055700">
    <property type="protein sequence ID" value="MPC81024.1"/>
    <property type="molecule type" value="Genomic_DNA"/>
</dbReference>
<gene>
    <name evidence="2" type="ORF">E2C01_075624</name>
</gene>
<feature type="signal peptide" evidence="1">
    <location>
        <begin position="1"/>
        <end position="17"/>
    </location>
</feature>
<dbReference type="Proteomes" id="UP000324222">
    <property type="component" value="Unassembled WGS sequence"/>
</dbReference>
<proteinExistence type="predicted"/>
<accession>A0A5B7IKR3</accession>
<sequence length="79" mass="8853">MAVRKTFTSLLCPSVLSFLHTVSPPASLCQAPSQVLPTLNVAYECWSVNLLSLLPDLPCQSLLTCFHIHWAMEKEFYLT</sequence>
<evidence type="ECO:0000313" key="3">
    <source>
        <dbReference type="Proteomes" id="UP000324222"/>
    </source>
</evidence>
<organism evidence="2 3">
    <name type="scientific">Portunus trituberculatus</name>
    <name type="common">Swimming crab</name>
    <name type="synonym">Neptunus trituberculatus</name>
    <dbReference type="NCBI Taxonomy" id="210409"/>
    <lineage>
        <taxon>Eukaryota</taxon>
        <taxon>Metazoa</taxon>
        <taxon>Ecdysozoa</taxon>
        <taxon>Arthropoda</taxon>
        <taxon>Crustacea</taxon>
        <taxon>Multicrustacea</taxon>
        <taxon>Malacostraca</taxon>
        <taxon>Eumalacostraca</taxon>
        <taxon>Eucarida</taxon>
        <taxon>Decapoda</taxon>
        <taxon>Pleocyemata</taxon>
        <taxon>Brachyura</taxon>
        <taxon>Eubrachyura</taxon>
        <taxon>Portunoidea</taxon>
        <taxon>Portunidae</taxon>
        <taxon>Portuninae</taxon>
        <taxon>Portunus</taxon>
    </lineage>
</organism>
<protein>
    <recommendedName>
        <fullName evidence="4">Secreted protein</fullName>
    </recommendedName>
</protein>
<feature type="chain" id="PRO_5023089871" description="Secreted protein" evidence="1">
    <location>
        <begin position="18"/>
        <end position="79"/>
    </location>
</feature>
<dbReference type="AlphaFoldDB" id="A0A5B7IKR3"/>
<comment type="caution">
    <text evidence="2">The sequence shown here is derived from an EMBL/GenBank/DDBJ whole genome shotgun (WGS) entry which is preliminary data.</text>
</comment>
<name>A0A5B7IKR3_PORTR</name>
<reference evidence="2 3" key="1">
    <citation type="submission" date="2019-05" db="EMBL/GenBank/DDBJ databases">
        <title>Another draft genome of Portunus trituberculatus and its Hox gene families provides insights of decapod evolution.</title>
        <authorList>
            <person name="Jeong J.-H."/>
            <person name="Song I."/>
            <person name="Kim S."/>
            <person name="Choi T."/>
            <person name="Kim D."/>
            <person name="Ryu S."/>
            <person name="Kim W."/>
        </authorList>
    </citation>
    <scope>NUCLEOTIDE SEQUENCE [LARGE SCALE GENOMIC DNA]</scope>
    <source>
        <tissue evidence="2">Muscle</tissue>
    </source>
</reference>
<evidence type="ECO:0000313" key="2">
    <source>
        <dbReference type="EMBL" id="MPC81024.1"/>
    </source>
</evidence>
<keyword evidence="3" id="KW-1185">Reference proteome</keyword>